<dbReference type="Pfam" id="PF03799">
    <property type="entry name" value="FtsQ_DivIB_C"/>
    <property type="match status" value="1"/>
</dbReference>
<keyword evidence="10" id="KW-1185">Reference proteome</keyword>
<evidence type="ECO:0000313" key="9">
    <source>
        <dbReference type="EMBL" id="MFC3759862.1"/>
    </source>
</evidence>
<dbReference type="InterPro" id="IPR034746">
    <property type="entry name" value="POTRA"/>
</dbReference>
<dbReference type="InterPro" id="IPR005548">
    <property type="entry name" value="Cell_div_FtsQ/DivIB_C"/>
</dbReference>
<evidence type="ECO:0000256" key="7">
    <source>
        <dbReference type="ARBA" id="ARBA00023306"/>
    </source>
</evidence>
<organism evidence="9 10">
    <name type="scientific">Tenggerimyces flavus</name>
    <dbReference type="NCBI Taxonomy" id="1708749"/>
    <lineage>
        <taxon>Bacteria</taxon>
        <taxon>Bacillati</taxon>
        <taxon>Actinomycetota</taxon>
        <taxon>Actinomycetes</taxon>
        <taxon>Propionibacteriales</taxon>
        <taxon>Nocardioidaceae</taxon>
        <taxon>Tenggerimyces</taxon>
    </lineage>
</organism>
<evidence type="ECO:0000256" key="6">
    <source>
        <dbReference type="ARBA" id="ARBA00023136"/>
    </source>
</evidence>
<dbReference type="EMBL" id="JBHRZH010000004">
    <property type="protein sequence ID" value="MFC3759862.1"/>
    <property type="molecule type" value="Genomic_DNA"/>
</dbReference>
<evidence type="ECO:0000313" key="10">
    <source>
        <dbReference type="Proteomes" id="UP001595699"/>
    </source>
</evidence>
<evidence type="ECO:0000256" key="2">
    <source>
        <dbReference type="ARBA" id="ARBA00022475"/>
    </source>
</evidence>
<sequence>MTADVSSSSARRFKRRRFSRRLLRLRPLLVLVALGLVVGAVVWVVGFSTVLDVRAVSVRGLPAASPLSSDDVVGAAAVGTGGPLAKVDVDAARSRVLAKLPALASAEVSRSWPHTVSISVVERTPVVVLSDGGSLQLVDASGVAFRTVPARPAELPVVTLSAWGATRAPTLASAAGVVASLPPALKTKLVAVSARTADSVTLRLTGNVAVMWGSSDESDKKARVLAALLEQGGAKEYDVSVPDLPTTKA</sequence>
<keyword evidence="3 9" id="KW-0132">Cell division</keyword>
<gene>
    <name evidence="9" type="ORF">ACFOUW_03365</name>
</gene>
<evidence type="ECO:0000259" key="8">
    <source>
        <dbReference type="PROSITE" id="PS51779"/>
    </source>
</evidence>
<keyword evidence="2" id="KW-1003">Cell membrane</keyword>
<comment type="subcellular location">
    <subcellularLocation>
        <location evidence="1">Membrane</location>
    </subcellularLocation>
</comment>
<evidence type="ECO:0000256" key="4">
    <source>
        <dbReference type="ARBA" id="ARBA00022692"/>
    </source>
</evidence>
<dbReference type="InterPro" id="IPR050487">
    <property type="entry name" value="FtsQ_DivIB"/>
</dbReference>
<accession>A0ABV7Y4V8</accession>
<evidence type="ECO:0000256" key="3">
    <source>
        <dbReference type="ARBA" id="ARBA00022618"/>
    </source>
</evidence>
<protein>
    <submittedName>
        <fullName evidence="9">Cell division protein FtsQ/DivIB</fullName>
    </submittedName>
</protein>
<dbReference type="Gene3D" id="3.10.20.310">
    <property type="entry name" value="membrane protein fhac"/>
    <property type="match status" value="1"/>
</dbReference>
<dbReference type="Proteomes" id="UP001595699">
    <property type="component" value="Unassembled WGS sequence"/>
</dbReference>
<reference evidence="10" key="1">
    <citation type="journal article" date="2019" name="Int. J. Syst. Evol. Microbiol.">
        <title>The Global Catalogue of Microorganisms (GCM) 10K type strain sequencing project: providing services to taxonomists for standard genome sequencing and annotation.</title>
        <authorList>
            <consortium name="The Broad Institute Genomics Platform"/>
            <consortium name="The Broad Institute Genome Sequencing Center for Infectious Disease"/>
            <person name="Wu L."/>
            <person name="Ma J."/>
        </authorList>
    </citation>
    <scope>NUCLEOTIDE SEQUENCE [LARGE SCALE GENOMIC DNA]</scope>
    <source>
        <strain evidence="10">CGMCC 4.7241</strain>
    </source>
</reference>
<keyword evidence="5" id="KW-1133">Transmembrane helix</keyword>
<comment type="caution">
    <text evidence="9">The sequence shown here is derived from an EMBL/GenBank/DDBJ whole genome shotgun (WGS) entry which is preliminary data.</text>
</comment>
<keyword evidence="7" id="KW-0131">Cell cycle</keyword>
<dbReference type="PANTHER" id="PTHR37820:SF1">
    <property type="entry name" value="CELL DIVISION PROTEIN FTSQ"/>
    <property type="match status" value="1"/>
</dbReference>
<dbReference type="InterPro" id="IPR013685">
    <property type="entry name" value="POTRA_FtsQ_type"/>
</dbReference>
<keyword evidence="6" id="KW-0472">Membrane</keyword>
<keyword evidence="4" id="KW-0812">Transmembrane</keyword>
<dbReference type="PANTHER" id="PTHR37820">
    <property type="entry name" value="CELL DIVISION PROTEIN DIVIB"/>
    <property type="match status" value="1"/>
</dbReference>
<dbReference type="GO" id="GO:0051301">
    <property type="term" value="P:cell division"/>
    <property type="evidence" value="ECO:0007669"/>
    <property type="project" value="UniProtKB-KW"/>
</dbReference>
<proteinExistence type="predicted"/>
<name>A0ABV7Y4V8_9ACTN</name>
<evidence type="ECO:0000256" key="1">
    <source>
        <dbReference type="ARBA" id="ARBA00004370"/>
    </source>
</evidence>
<dbReference type="RefSeq" id="WP_205120302.1">
    <property type="nucleotide sequence ID" value="NZ_JAFBCM010000001.1"/>
</dbReference>
<dbReference type="PROSITE" id="PS51779">
    <property type="entry name" value="POTRA"/>
    <property type="match status" value="1"/>
</dbReference>
<dbReference type="Pfam" id="PF08478">
    <property type="entry name" value="POTRA_1"/>
    <property type="match status" value="1"/>
</dbReference>
<feature type="domain" description="POTRA" evidence="8">
    <location>
        <begin position="51"/>
        <end position="123"/>
    </location>
</feature>
<evidence type="ECO:0000256" key="5">
    <source>
        <dbReference type="ARBA" id="ARBA00022989"/>
    </source>
</evidence>